<evidence type="ECO:0000256" key="2">
    <source>
        <dbReference type="ARBA" id="ARBA00022801"/>
    </source>
</evidence>
<keyword evidence="7" id="KW-1185">Reference proteome</keyword>
<proteinExistence type="predicted"/>
<dbReference type="STRING" id="1246995.AFR_42675"/>
<reference evidence="6 7" key="1">
    <citation type="journal article" date="2014" name="J. Biotechnol.">
        <title>Complete genome sequence of the actinobacterium Actinoplanes friuliensis HAG 010964, producer of the lipopeptide antibiotic friulimycin.</title>
        <authorList>
            <person name="Ruckert C."/>
            <person name="Szczepanowski R."/>
            <person name="Albersmeier A."/>
            <person name="Goesmann A."/>
            <person name="Fischer N."/>
            <person name="Steinkamper A."/>
            <person name="Puhler A."/>
            <person name="Biener R."/>
            <person name="Schwartz D."/>
            <person name="Kalinowski J."/>
        </authorList>
    </citation>
    <scope>NUCLEOTIDE SEQUENCE [LARGE SCALE GENOMIC DNA]</scope>
    <source>
        <strain evidence="6 7">DSM 7358</strain>
    </source>
</reference>
<keyword evidence="4" id="KW-1133">Transmembrane helix</keyword>
<dbReference type="EMBL" id="CP006272">
    <property type="protein sequence ID" value="AGZ46789.1"/>
    <property type="molecule type" value="Genomic_DNA"/>
</dbReference>
<dbReference type="GO" id="GO:0016020">
    <property type="term" value="C:membrane"/>
    <property type="evidence" value="ECO:0007669"/>
    <property type="project" value="GOC"/>
</dbReference>
<evidence type="ECO:0000256" key="3">
    <source>
        <dbReference type="SAM" id="MobiDB-lite"/>
    </source>
</evidence>
<name>U5WCA4_9ACTN</name>
<dbReference type="eggNOG" id="COG1408">
    <property type="taxonomic scope" value="Bacteria"/>
</dbReference>
<dbReference type="GO" id="GO:0008758">
    <property type="term" value="F:UDP-2,3-diacylglucosamine hydrolase activity"/>
    <property type="evidence" value="ECO:0007669"/>
    <property type="project" value="TreeGrafter"/>
</dbReference>
<feature type="domain" description="Calcineurin-like phosphoesterase" evidence="5">
    <location>
        <begin position="369"/>
        <end position="530"/>
    </location>
</feature>
<dbReference type="Gene3D" id="3.60.21.10">
    <property type="match status" value="1"/>
</dbReference>
<keyword evidence="4" id="KW-0812">Transmembrane</keyword>
<feature type="region of interest" description="Disordered" evidence="3">
    <location>
        <begin position="115"/>
        <end position="316"/>
    </location>
</feature>
<dbReference type="InterPro" id="IPR004843">
    <property type="entry name" value="Calcineurin-like_PHP"/>
</dbReference>
<sequence length="587" mass="60629">MAFVGLIFVVIALIHFYLWKRLVRDTIRPGRLRKAGAWITVGLAILVPVTLIGVRAGYLMWLAWPGYLWVALMFYLLVVLVVLEIPRLVISLGIRVTSKRSAAAPATVAAGAKSGSVSATDAGSSTDAGLSAPAEAPAMPVAPDLETGRTASPDLATGRTAAPDLATGRTAAPDLATGRTAAPDLTTGPTAAPDLATGRTAAPDLTTGPTAAPDLATGRTAAPDLTTGPTAAPDLATGRTAAPDLTTGPTAAPDLATGRTAAPDLTTGPTAAPDLATGRTAAPHPDDSRPSASDRGEEQPTAAAQQGEPDNDQPGIDRRLLLARGAAIFAGLTAAGITGYGVKTALGPPQLDRVQLPLAKLPRAMDGTRLAVVSDIHLGPLTGPNHAARIVQLINSVNADVVCIVGDLVDGRVAELGKYAAPLADIQSRRGAYFVTGNHEYYSGFQEWVDEVARLNVRPLRNERLELDGMDLAGVNDLGGTEFDDGPDLQRALGDRDTTRPVVLMAHQPIIAQDAAPFGVDLQVSGHTHGGQMAPFNLLVKLEQPVVSGLGKVDGVPVYVTNGAGFWGPPVRVGAPPQVSVIELRTP</sequence>
<gene>
    <name evidence="6" type="ORF">AFR_42675</name>
</gene>
<protein>
    <submittedName>
        <fullName evidence="6">Putative metallophosphoesterase</fullName>
    </submittedName>
</protein>
<evidence type="ECO:0000256" key="4">
    <source>
        <dbReference type="SAM" id="Phobius"/>
    </source>
</evidence>
<evidence type="ECO:0000313" key="7">
    <source>
        <dbReference type="Proteomes" id="UP000017746"/>
    </source>
</evidence>
<dbReference type="PANTHER" id="PTHR31302:SF31">
    <property type="entry name" value="PHOSPHODIESTERASE YAEI"/>
    <property type="match status" value="1"/>
</dbReference>
<keyword evidence="2" id="KW-0378">Hydrolase</keyword>
<feature type="transmembrane region" description="Helical" evidence="4">
    <location>
        <begin position="6"/>
        <end position="23"/>
    </location>
</feature>
<feature type="transmembrane region" description="Helical" evidence="4">
    <location>
        <begin position="321"/>
        <end position="342"/>
    </location>
</feature>
<accession>U5WCA4</accession>
<dbReference type="InterPro" id="IPR051158">
    <property type="entry name" value="Metallophosphoesterase_sf"/>
</dbReference>
<dbReference type="CDD" id="cd07385">
    <property type="entry name" value="MPP_YkuE_C"/>
    <property type="match status" value="1"/>
</dbReference>
<dbReference type="GO" id="GO:0009245">
    <property type="term" value="P:lipid A biosynthetic process"/>
    <property type="evidence" value="ECO:0007669"/>
    <property type="project" value="TreeGrafter"/>
</dbReference>
<evidence type="ECO:0000259" key="5">
    <source>
        <dbReference type="Pfam" id="PF00149"/>
    </source>
</evidence>
<dbReference type="AlphaFoldDB" id="U5WCA4"/>
<feature type="transmembrane region" description="Helical" evidence="4">
    <location>
        <begin position="67"/>
        <end position="90"/>
    </location>
</feature>
<organism evidence="6 7">
    <name type="scientific">Actinoplanes friuliensis DSM 7358</name>
    <dbReference type="NCBI Taxonomy" id="1246995"/>
    <lineage>
        <taxon>Bacteria</taxon>
        <taxon>Bacillati</taxon>
        <taxon>Actinomycetota</taxon>
        <taxon>Actinomycetes</taxon>
        <taxon>Micromonosporales</taxon>
        <taxon>Micromonosporaceae</taxon>
        <taxon>Actinoplanes</taxon>
    </lineage>
</organism>
<dbReference type="KEGG" id="afs:AFR_42675"/>
<dbReference type="GO" id="GO:0046872">
    <property type="term" value="F:metal ion binding"/>
    <property type="evidence" value="ECO:0007669"/>
    <property type="project" value="UniProtKB-KW"/>
</dbReference>
<keyword evidence="4" id="KW-0472">Membrane</keyword>
<evidence type="ECO:0000313" key="6">
    <source>
        <dbReference type="EMBL" id="AGZ46789.1"/>
    </source>
</evidence>
<dbReference type="SUPFAM" id="SSF56300">
    <property type="entry name" value="Metallo-dependent phosphatases"/>
    <property type="match status" value="1"/>
</dbReference>
<dbReference type="HOGENOM" id="CLU_025443_5_0_11"/>
<feature type="compositionally biased region" description="Basic and acidic residues" evidence="3">
    <location>
        <begin position="284"/>
        <end position="298"/>
    </location>
</feature>
<dbReference type="InterPro" id="IPR029052">
    <property type="entry name" value="Metallo-depent_PP-like"/>
</dbReference>
<dbReference type="PATRIC" id="fig|1246995.3.peg.8636"/>
<dbReference type="Proteomes" id="UP000017746">
    <property type="component" value="Chromosome"/>
</dbReference>
<dbReference type="PANTHER" id="PTHR31302">
    <property type="entry name" value="TRANSMEMBRANE PROTEIN WITH METALLOPHOSPHOESTERASE DOMAIN-RELATED"/>
    <property type="match status" value="1"/>
</dbReference>
<feature type="compositionally biased region" description="Low complexity" evidence="3">
    <location>
        <begin position="132"/>
        <end position="143"/>
    </location>
</feature>
<keyword evidence="1" id="KW-0479">Metal-binding</keyword>
<evidence type="ECO:0000256" key="1">
    <source>
        <dbReference type="ARBA" id="ARBA00022723"/>
    </source>
</evidence>
<dbReference type="Pfam" id="PF00149">
    <property type="entry name" value="Metallophos"/>
    <property type="match status" value="1"/>
</dbReference>
<feature type="transmembrane region" description="Helical" evidence="4">
    <location>
        <begin position="35"/>
        <end position="61"/>
    </location>
</feature>